<dbReference type="InterPro" id="IPR027417">
    <property type="entry name" value="P-loop_NTPase"/>
</dbReference>
<dbReference type="PROSITE" id="PS50172">
    <property type="entry name" value="BRCT"/>
    <property type="match status" value="1"/>
</dbReference>
<evidence type="ECO:0000259" key="3">
    <source>
        <dbReference type="PROSITE" id="PS50172"/>
    </source>
</evidence>
<dbReference type="GO" id="GO:0005634">
    <property type="term" value="C:nucleus"/>
    <property type="evidence" value="ECO:0007669"/>
    <property type="project" value="TreeGrafter"/>
</dbReference>
<name>A0A9P7D1Y8_9AGAM</name>
<reference evidence="4" key="1">
    <citation type="journal article" date="2020" name="New Phytol.">
        <title>Comparative genomics reveals dynamic genome evolution in host specialist ectomycorrhizal fungi.</title>
        <authorList>
            <person name="Lofgren L.A."/>
            <person name="Nguyen N.H."/>
            <person name="Vilgalys R."/>
            <person name="Ruytinx J."/>
            <person name="Liao H.L."/>
            <person name="Branco S."/>
            <person name="Kuo A."/>
            <person name="LaButti K."/>
            <person name="Lipzen A."/>
            <person name="Andreopoulos W."/>
            <person name="Pangilinan J."/>
            <person name="Riley R."/>
            <person name="Hundley H."/>
            <person name="Na H."/>
            <person name="Barry K."/>
            <person name="Grigoriev I.V."/>
            <person name="Stajich J.E."/>
            <person name="Kennedy P.G."/>
        </authorList>
    </citation>
    <scope>NUCLEOTIDE SEQUENCE</scope>
    <source>
        <strain evidence="4">DOB743</strain>
    </source>
</reference>
<proteinExistence type="predicted"/>
<dbReference type="OrthoDB" id="2997591at2759"/>
<comment type="caution">
    <text evidence="4">The sequence shown here is derived from an EMBL/GenBank/DDBJ whole genome shotgun (WGS) entry which is preliminary data.</text>
</comment>
<dbReference type="EMBL" id="JABBWD010000029">
    <property type="protein sequence ID" value="KAG1776072.1"/>
    <property type="molecule type" value="Genomic_DNA"/>
</dbReference>
<feature type="compositionally biased region" description="Polar residues" evidence="2">
    <location>
        <begin position="157"/>
        <end position="168"/>
    </location>
</feature>
<dbReference type="InterPro" id="IPR001357">
    <property type="entry name" value="BRCT_dom"/>
</dbReference>
<gene>
    <name evidence="4" type="ORF">EV702DRAFT_364166</name>
</gene>
<feature type="region of interest" description="Disordered" evidence="2">
    <location>
        <begin position="142"/>
        <end position="168"/>
    </location>
</feature>
<organism evidence="4 5">
    <name type="scientific">Suillus placidus</name>
    <dbReference type="NCBI Taxonomy" id="48579"/>
    <lineage>
        <taxon>Eukaryota</taxon>
        <taxon>Fungi</taxon>
        <taxon>Dikarya</taxon>
        <taxon>Basidiomycota</taxon>
        <taxon>Agaricomycotina</taxon>
        <taxon>Agaricomycetes</taxon>
        <taxon>Agaricomycetidae</taxon>
        <taxon>Boletales</taxon>
        <taxon>Suillineae</taxon>
        <taxon>Suillaceae</taxon>
        <taxon>Suillus</taxon>
    </lineage>
</organism>
<evidence type="ECO:0000313" key="4">
    <source>
        <dbReference type="EMBL" id="KAG1776072.1"/>
    </source>
</evidence>
<protein>
    <recommendedName>
        <fullName evidence="3">BRCT domain-containing protein</fullName>
    </recommendedName>
</protein>
<dbReference type="AlphaFoldDB" id="A0A9P7D1Y8"/>
<keyword evidence="1" id="KW-0235">DNA replication</keyword>
<feature type="compositionally biased region" description="Basic and acidic residues" evidence="2">
    <location>
        <begin position="142"/>
        <end position="155"/>
    </location>
</feature>
<dbReference type="PANTHER" id="PTHR23389">
    <property type="entry name" value="CHROMOSOME TRANSMISSION FIDELITY FACTOR 18"/>
    <property type="match status" value="1"/>
</dbReference>
<keyword evidence="5" id="KW-1185">Reference proteome</keyword>
<dbReference type="Pfam" id="PF00533">
    <property type="entry name" value="BRCT"/>
    <property type="match status" value="1"/>
</dbReference>
<dbReference type="SUPFAM" id="SSF52113">
    <property type="entry name" value="BRCT domain"/>
    <property type="match status" value="1"/>
</dbReference>
<dbReference type="InterPro" id="IPR036420">
    <property type="entry name" value="BRCT_dom_sf"/>
</dbReference>
<dbReference type="SMART" id="SM00292">
    <property type="entry name" value="BRCT"/>
    <property type="match status" value="1"/>
</dbReference>
<feature type="region of interest" description="Disordered" evidence="2">
    <location>
        <begin position="1"/>
        <end position="29"/>
    </location>
</feature>
<accession>A0A9P7D1Y8</accession>
<evidence type="ECO:0000256" key="1">
    <source>
        <dbReference type="ARBA" id="ARBA00022705"/>
    </source>
</evidence>
<dbReference type="Gene3D" id="3.40.50.10190">
    <property type="entry name" value="BRCT domain"/>
    <property type="match status" value="1"/>
</dbReference>
<feature type="domain" description="BRCT" evidence="3">
    <location>
        <begin position="28"/>
        <end position="111"/>
    </location>
</feature>
<dbReference type="Proteomes" id="UP000714275">
    <property type="component" value="Unassembled WGS sequence"/>
</dbReference>
<dbReference type="GO" id="GO:0006260">
    <property type="term" value="P:DNA replication"/>
    <property type="evidence" value="ECO:0007669"/>
    <property type="project" value="UniProtKB-KW"/>
</dbReference>
<evidence type="ECO:0000256" key="2">
    <source>
        <dbReference type="SAM" id="MobiDB-lite"/>
    </source>
</evidence>
<dbReference type="PANTHER" id="PTHR23389:SF6">
    <property type="entry name" value="REPLICATION FACTOR C SUBUNIT 1"/>
    <property type="match status" value="1"/>
</dbReference>
<sequence length="202" mass="22171">MRLSWAAAKTAKLAGPSAPGSKQVPEPKSSNCLEGLAFVFTGELSSFSRDEATDLAKRFEGRVVGQPSSKTSFVVLGDNAGPSKLNAIAKHKLRVKTLSEDEFLNLIATRQGPGGPCGGELDEKTKKKMAKEQETIKQAVKELERREKQASKDAGESGSSKTDVSNQLWTTRYAPQSLKEICGNKGQVEKLQQWLHDWYVYR</sequence>
<dbReference type="Gene3D" id="3.40.50.300">
    <property type="entry name" value="P-loop containing nucleotide triphosphate hydrolases"/>
    <property type="match status" value="1"/>
</dbReference>
<dbReference type="GO" id="GO:0003677">
    <property type="term" value="F:DNA binding"/>
    <property type="evidence" value="ECO:0007669"/>
    <property type="project" value="TreeGrafter"/>
</dbReference>
<evidence type="ECO:0000313" key="5">
    <source>
        <dbReference type="Proteomes" id="UP000714275"/>
    </source>
</evidence>